<dbReference type="PANTHER" id="PTHR43790">
    <property type="entry name" value="CARBOHYDRATE TRANSPORT ATP-BINDING PROTEIN MG119-RELATED"/>
    <property type="match status" value="1"/>
</dbReference>
<dbReference type="Pfam" id="PF00005">
    <property type="entry name" value="ABC_tran"/>
    <property type="match status" value="1"/>
</dbReference>
<dbReference type="EMBL" id="CP003155">
    <property type="protein sequence ID" value="AEV28239.1"/>
    <property type="molecule type" value="Genomic_DNA"/>
</dbReference>
<dbReference type="GO" id="GO:0016887">
    <property type="term" value="F:ATP hydrolysis activity"/>
    <property type="evidence" value="ECO:0007669"/>
    <property type="project" value="InterPro"/>
</dbReference>
<dbReference type="InterPro" id="IPR027417">
    <property type="entry name" value="P-loop_NTPase"/>
</dbReference>
<dbReference type="PANTHER" id="PTHR43790:SF9">
    <property type="entry name" value="GALACTOFURANOSE TRANSPORTER ATP-BINDING PROTEIN YTFR"/>
    <property type="match status" value="1"/>
</dbReference>
<dbReference type="PROSITE" id="PS50893">
    <property type="entry name" value="ABC_TRANSPORTER_2"/>
    <property type="match status" value="2"/>
</dbReference>
<evidence type="ECO:0000256" key="4">
    <source>
        <dbReference type="ARBA" id="ARBA00022840"/>
    </source>
</evidence>
<sequence length="490" mass="56242">MKEEILRLEQVSLPPYLFDINLHLNKGEIVALIGINALGIEQLLTIMCQNIPIHYGHVYCQDKLVNDYLSSSKKKNRVVVIQKESMLIDSMTVEENLFVVRNNFQKHLVNYRVLYGQLQILLRPFGIELAQKTLAKDLSSYERLVVQFVKASICKANLIILKDITNFVSEVDLNRLYGVLQFFKDQGMTFLYVCNHHQEAFRFCSRCYLMQEGRIVKHLFPYQMNDEVISHYSNVFEERVESEQRQKQYDSSRLTDSSALVCKNLVYGNIAGLELTIHQGETVVLLDNENLIIDDLFTLLKGMDVSKNGVLLVNGHLPAKNDREVALIDVKPDKTLLFPQLSVLDNICFTADHKIKHLWLDHVKKKSIAKELYPVLGKSIYKPSLYGLERDALYRIVYQRIILQKPSFVCVVQPFASVDMYQRIQLISYFDMFRQKGIAVLVLAVSLSDTLQIADRLIVVKGGRAESQSLRREFSQYIGIAGSVPAKPKE</sequence>
<dbReference type="STRING" id="158190.SpiGrapes_0381"/>
<keyword evidence="3" id="KW-0547">Nucleotide-binding</keyword>
<evidence type="ECO:0000313" key="7">
    <source>
        <dbReference type="Proteomes" id="UP000005632"/>
    </source>
</evidence>
<accession>G8QVK6</accession>
<feature type="domain" description="ABC transporter" evidence="5">
    <location>
        <begin position="252"/>
        <end position="487"/>
    </location>
</feature>
<evidence type="ECO:0000256" key="1">
    <source>
        <dbReference type="ARBA" id="ARBA00022448"/>
    </source>
</evidence>
<keyword evidence="6" id="KW-0762">Sugar transport</keyword>
<dbReference type="SUPFAM" id="SSF52540">
    <property type="entry name" value="P-loop containing nucleoside triphosphate hydrolases"/>
    <property type="match status" value="2"/>
</dbReference>
<evidence type="ECO:0000256" key="2">
    <source>
        <dbReference type="ARBA" id="ARBA00022737"/>
    </source>
</evidence>
<reference evidence="6 7" key="1">
    <citation type="submission" date="2011-11" db="EMBL/GenBank/DDBJ databases">
        <title>Complete sequence of Spirochaeta sp. grapes.</title>
        <authorList>
            <consortium name="US DOE Joint Genome Institute"/>
            <person name="Lucas S."/>
            <person name="Han J."/>
            <person name="Lapidus A."/>
            <person name="Cheng J.-F."/>
            <person name="Goodwin L."/>
            <person name="Pitluck S."/>
            <person name="Peters L."/>
            <person name="Ovchinnikova G."/>
            <person name="Munk A.C."/>
            <person name="Detter J.C."/>
            <person name="Han C."/>
            <person name="Tapia R."/>
            <person name="Land M."/>
            <person name="Hauser L."/>
            <person name="Kyrpides N."/>
            <person name="Ivanova N."/>
            <person name="Pagani I."/>
            <person name="Ritalahtilisa K."/>
            <person name="Loeffler F."/>
            <person name="Woyke T."/>
        </authorList>
    </citation>
    <scope>NUCLEOTIDE SEQUENCE [LARGE SCALE GENOMIC DNA]</scope>
    <source>
        <strain evidence="7">ATCC BAA-1885 / DSM 22778 / Grapes</strain>
    </source>
</reference>
<keyword evidence="7" id="KW-1185">Reference proteome</keyword>
<dbReference type="Proteomes" id="UP000005632">
    <property type="component" value="Chromosome"/>
</dbReference>
<dbReference type="GO" id="GO:0005524">
    <property type="term" value="F:ATP binding"/>
    <property type="evidence" value="ECO:0007669"/>
    <property type="project" value="UniProtKB-KW"/>
</dbReference>
<keyword evidence="2" id="KW-0677">Repeat</keyword>
<dbReference type="InterPro" id="IPR050107">
    <property type="entry name" value="ABC_carbohydrate_import_ATPase"/>
</dbReference>
<keyword evidence="4" id="KW-0067">ATP-binding</keyword>
<dbReference type="Gene3D" id="3.40.50.300">
    <property type="entry name" value="P-loop containing nucleotide triphosphate hydrolases"/>
    <property type="match status" value="2"/>
</dbReference>
<evidence type="ECO:0000259" key="5">
    <source>
        <dbReference type="PROSITE" id="PS50893"/>
    </source>
</evidence>
<feature type="domain" description="ABC transporter" evidence="5">
    <location>
        <begin position="1"/>
        <end position="237"/>
    </location>
</feature>
<dbReference type="RefSeq" id="WP_014269088.1">
    <property type="nucleotide sequence ID" value="NC_016633.1"/>
</dbReference>
<name>G8QVK6_SPHPG</name>
<evidence type="ECO:0000256" key="3">
    <source>
        <dbReference type="ARBA" id="ARBA00022741"/>
    </source>
</evidence>
<proteinExistence type="predicted"/>
<organism evidence="6 7">
    <name type="scientific">Sphaerochaeta pleomorpha (strain ATCC BAA-1885 / DSM 22778 / Grapes)</name>
    <dbReference type="NCBI Taxonomy" id="158190"/>
    <lineage>
        <taxon>Bacteria</taxon>
        <taxon>Pseudomonadati</taxon>
        <taxon>Spirochaetota</taxon>
        <taxon>Spirochaetia</taxon>
        <taxon>Spirochaetales</taxon>
        <taxon>Sphaerochaetaceae</taxon>
        <taxon>Sphaerochaeta</taxon>
    </lineage>
</organism>
<dbReference type="KEGG" id="sgp:SpiGrapes_0381"/>
<evidence type="ECO:0000313" key="6">
    <source>
        <dbReference type="EMBL" id="AEV28239.1"/>
    </source>
</evidence>
<dbReference type="AlphaFoldDB" id="G8QVK6"/>
<dbReference type="HOGENOM" id="CLU_000604_92_3_12"/>
<keyword evidence="1" id="KW-0813">Transport</keyword>
<dbReference type="OrthoDB" id="2078674at2"/>
<dbReference type="InterPro" id="IPR003439">
    <property type="entry name" value="ABC_transporter-like_ATP-bd"/>
</dbReference>
<dbReference type="eggNOG" id="COG1129">
    <property type="taxonomic scope" value="Bacteria"/>
</dbReference>
<gene>
    <name evidence="6" type="ordered locus">SpiGrapes_0381</name>
</gene>
<protein>
    <submittedName>
        <fullName evidence="6">ABC-type sugar transport system, ATPase component</fullName>
    </submittedName>
</protein>